<name>A0A2M6UH70_9BRAD</name>
<dbReference type="Pfam" id="PF02771">
    <property type="entry name" value="Acyl-CoA_dh_N"/>
    <property type="match status" value="1"/>
</dbReference>
<feature type="domain" description="Acyl-CoA oxidase/dehydrogenase middle" evidence="8">
    <location>
        <begin position="132"/>
        <end position="226"/>
    </location>
</feature>
<organism evidence="10 11">
    <name type="scientific">Bradyrhizobium nitroreducens</name>
    <dbReference type="NCBI Taxonomy" id="709803"/>
    <lineage>
        <taxon>Bacteria</taxon>
        <taxon>Pseudomonadati</taxon>
        <taxon>Pseudomonadota</taxon>
        <taxon>Alphaproteobacteria</taxon>
        <taxon>Hyphomicrobiales</taxon>
        <taxon>Nitrobacteraceae</taxon>
        <taxon>Bradyrhizobium</taxon>
    </lineage>
</organism>
<dbReference type="InterPro" id="IPR046373">
    <property type="entry name" value="Acyl-CoA_Oxase/DH_mid-dom_sf"/>
</dbReference>
<comment type="cofactor">
    <cofactor evidence="1 6">
        <name>FAD</name>
        <dbReference type="ChEBI" id="CHEBI:57692"/>
    </cofactor>
</comment>
<keyword evidence="5 6" id="KW-0560">Oxidoreductase</keyword>
<dbReference type="InterPro" id="IPR006091">
    <property type="entry name" value="Acyl-CoA_Oxase/DH_mid-dom"/>
</dbReference>
<dbReference type="AlphaFoldDB" id="A0A2M6UH70"/>
<sequence length="388" mass="42312">MSVAVETSFNTFGLNEHQRMIRSNVLSLLQGVMSREQIRALDKGGEFPERAFKALASAGWMGLPYPEAYGGSAGSYKDLAILAETLGYFYGGIAAAYLVTTVYAGMHLLNSGSDALKEEFVPRIARGDVRLAIAITEPQGGSDVSNIRLSAKRTGDHYTLNGSKTYITNAHVADYIIVVGRTIADAGHKGLSMFLVDAKSPGLTVRPMEMLGRRTTHTNELFLTDVRVPASMMIGEENTAWRSLMKGLNLERLCIAASGAGNCQAIVDYTIDYAKQRIQFGRSISDFQVIQHRIADMKMLTETARLASYRVADMMDAGENPVMETSMAKVLATENNFTCANLGLQTFGGAGFAMEYDTQMYFRDSRVGMIGGGTNEVQRNIIAKRLGL</sequence>
<keyword evidence="11" id="KW-1185">Reference proteome</keyword>
<evidence type="ECO:0000256" key="6">
    <source>
        <dbReference type="RuleBase" id="RU362125"/>
    </source>
</evidence>
<dbReference type="Gene3D" id="2.40.110.10">
    <property type="entry name" value="Butyryl-CoA Dehydrogenase, subunit A, domain 2"/>
    <property type="match status" value="1"/>
</dbReference>
<dbReference type="PANTHER" id="PTHR43884">
    <property type="entry name" value="ACYL-COA DEHYDROGENASE"/>
    <property type="match status" value="1"/>
</dbReference>
<dbReference type="FunFam" id="2.40.110.10:FF:000002">
    <property type="entry name" value="Acyl-CoA dehydrogenase fadE12"/>
    <property type="match status" value="1"/>
</dbReference>
<comment type="similarity">
    <text evidence="2 6">Belongs to the acyl-CoA dehydrogenase family.</text>
</comment>
<dbReference type="SUPFAM" id="SSF47203">
    <property type="entry name" value="Acyl-CoA dehydrogenase C-terminal domain-like"/>
    <property type="match status" value="1"/>
</dbReference>
<evidence type="ECO:0000259" key="8">
    <source>
        <dbReference type="Pfam" id="PF02770"/>
    </source>
</evidence>
<dbReference type="InterPro" id="IPR036250">
    <property type="entry name" value="AcylCo_DH-like_C"/>
</dbReference>
<dbReference type="GO" id="GO:0003995">
    <property type="term" value="F:acyl-CoA dehydrogenase activity"/>
    <property type="evidence" value="ECO:0007669"/>
    <property type="project" value="TreeGrafter"/>
</dbReference>
<dbReference type="InterPro" id="IPR009100">
    <property type="entry name" value="AcylCoA_DH/oxidase_NM_dom_sf"/>
</dbReference>
<protein>
    <submittedName>
        <fullName evidence="10">Acyl-CoA dehydrogenase</fullName>
    </submittedName>
</protein>
<dbReference type="PROSITE" id="PS00318">
    <property type="entry name" value="HMG_COA_REDUCTASE_2"/>
    <property type="match status" value="1"/>
</dbReference>
<dbReference type="PIRSF" id="PIRSF016578">
    <property type="entry name" value="HsaA"/>
    <property type="match status" value="1"/>
</dbReference>
<dbReference type="GO" id="GO:0050660">
    <property type="term" value="F:flavin adenine dinucleotide binding"/>
    <property type="evidence" value="ECO:0007669"/>
    <property type="project" value="InterPro"/>
</dbReference>
<accession>A0A2M6UH70</accession>
<evidence type="ECO:0000256" key="1">
    <source>
        <dbReference type="ARBA" id="ARBA00001974"/>
    </source>
</evidence>
<reference evidence="10 11" key="1">
    <citation type="submission" date="2015-06" db="EMBL/GenBank/DDBJ databases">
        <title>Comparative genome analysis of nirS-carrying Bradyrhizobium sp. strains.</title>
        <authorList>
            <person name="Ishii S."/>
            <person name="Jang J."/>
            <person name="Nishizawa T."/>
            <person name="Senoo K."/>
        </authorList>
    </citation>
    <scope>NUCLEOTIDE SEQUENCE [LARGE SCALE GENOMIC DNA]</scope>
    <source>
        <strain evidence="10 11">TSA1</strain>
    </source>
</reference>
<comment type="caution">
    <text evidence="10">The sequence shown here is derived from an EMBL/GenBank/DDBJ whole genome shotgun (WGS) entry which is preliminary data.</text>
</comment>
<dbReference type="Gene3D" id="1.20.140.10">
    <property type="entry name" value="Butyryl-CoA Dehydrogenase, subunit A, domain 3"/>
    <property type="match status" value="1"/>
</dbReference>
<dbReference type="InterPro" id="IPR009075">
    <property type="entry name" value="AcylCo_DH/oxidase_C"/>
</dbReference>
<dbReference type="Pfam" id="PF00441">
    <property type="entry name" value="Acyl-CoA_dh_1"/>
    <property type="match status" value="1"/>
</dbReference>
<evidence type="ECO:0000256" key="2">
    <source>
        <dbReference type="ARBA" id="ARBA00009347"/>
    </source>
</evidence>
<dbReference type="InterPro" id="IPR037069">
    <property type="entry name" value="AcylCoA_DH/ox_N_sf"/>
</dbReference>
<dbReference type="RefSeq" id="WP_100179037.1">
    <property type="nucleotide sequence ID" value="NZ_LFJC01000003.1"/>
</dbReference>
<feature type="domain" description="Acyl-CoA dehydrogenase/oxidase C-terminal" evidence="7">
    <location>
        <begin position="241"/>
        <end position="386"/>
    </location>
</feature>
<dbReference type="EMBL" id="LFJC01000003">
    <property type="protein sequence ID" value="PIT03909.1"/>
    <property type="molecule type" value="Genomic_DNA"/>
</dbReference>
<gene>
    <name evidence="10" type="ORF">TSA1_26400</name>
</gene>
<proteinExistence type="inferred from homology"/>
<dbReference type="GO" id="GO:0004420">
    <property type="term" value="F:hydroxymethylglutaryl-CoA reductase (NADPH) activity"/>
    <property type="evidence" value="ECO:0007669"/>
    <property type="project" value="InterPro"/>
</dbReference>
<dbReference type="Proteomes" id="UP000228930">
    <property type="component" value="Unassembled WGS sequence"/>
</dbReference>
<evidence type="ECO:0000256" key="4">
    <source>
        <dbReference type="ARBA" id="ARBA00022827"/>
    </source>
</evidence>
<dbReference type="SUPFAM" id="SSF56645">
    <property type="entry name" value="Acyl-CoA dehydrogenase NM domain-like"/>
    <property type="match status" value="1"/>
</dbReference>
<dbReference type="InterPro" id="IPR023076">
    <property type="entry name" value="HMG_CoA_Rdtase_CS"/>
</dbReference>
<dbReference type="Gene3D" id="1.10.540.10">
    <property type="entry name" value="Acyl-CoA dehydrogenase/oxidase, N-terminal domain"/>
    <property type="match status" value="1"/>
</dbReference>
<evidence type="ECO:0000256" key="5">
    <source>
        <dbReference type="ARBA" id="ARBA00023002"/>
    </source>
</evidence>
<evidence type="ECO:0000313" key="10">
    <source>
        <dbReference type="EMBL" id="PIT03909.1"/>
    </source>
</evidence>
<evidence type="ECO:0000259" key="7">
    <source>
        <dbReference type="Pfam" id="PF00441"/>
    </source>
</evidence>
<dbReference type="FunFam" id="1.20.140.10:FF:000001">
    <property type="entry name" value="Acyl-CoA dehydrogenase"/>
    <property type="match status" value="1"/>
</dbReference>
<dbReference type="Pfam" id="PF02770">
    <property type="entry name" value="Acyl-CoA_dh_M"/>
    <property type="match status" value="1"/>
</dbReference>
<dbReference type="InterPro" id="IPR013786">
    <property type="entry name" value="AcylCoA_DH/ox_N"/>
</dbReference>
<feature type="domain" description="Acyl-CoA dehydrogenase/oxidase N-terminal" evidence="9">
    <location>
        <begin position="15"/>
        <end position="128"/>
    </location>
</feature>
<keyword evidence="3 6" id="KW-0285">Flavoprotein</keyword>
<evidence type="ECO:0000313" key="11">
    <source>
        <dbReference type="Proteomes" id="UP000228930"/>
    </source>
</evidence>
<keyword evidence="4 6" id="KW-0274">FAD</keyword>
<evidence type="ECO:0000256" key="3">
    <source>
        <dbReference type="ARBA" id="ARBA00022630"/>
    </source>
</evidence>
<dbReference type="PANTHER" id="PTHR43884:SF12">
    <property type="entry name" value="ISOVALERYL-COA DEHYDROGENASE, MITOCHONDRIAL-RELATED"/>
    <property type="match status" value="1"/>
</dbReference>
<evidence type="ECO:0000259" key="9">
    <source>
        <dbReference type="Pfam" id="PF02771"/>
    </source>
</evidence>